<dbReference type="OrthoDB" id="1731983at2759"/>
<feature type="compositionally biased region" description="Low complexity" evidence="1">
    <location>
        <begin position="54"/>
        <end position="64"/>
    </location>
</feature>
<dbReference type="AlphaFoldDB" id="A0A3L6TJ55"/>
<comment type="caution">
    <text evidence="2">The sequence shown here is derived from an EMBL/GenBank/DDBJ whole genome shotgun (WGS) entry which is preliminary data.</text>
</comment>
<name>A0A3L6TJ55_PANMI</name>
<dbReference type="STRING" id="4540.A0A3L6TJ55"/>
<gene>
    <name evidence="2" type="ORF">C2845_PM01G18700</name>
</gene>
<reference evidence="3" key="1">
    <citation type="journal article" date="2019" name="Nat. Commun.">
        <title>The genome of broomcorn millet.</title>
        <authorList>
            <person name="Zou C."/>
            <person name="Miki D."/>
            <person name="Li D."/>
            <person name="Tang Q."/>
            <person name="Xiao L."/>
            <person name="Rajput S."/>
            <person name="Deng P."/>
            <person name="Jia W."/>
            <person name="Huang R."/>
            <person name="Zhang M."/>
            <person name="Sun Y."/>
            <person name="Hu J."/>
            <person name="Fu X."/>
            <person name="Schnable P.S."/>
            <person name="Li F."/>
            <person name="Zhang H."/>
            <person name="Feng B."/>
            <person name="Zhu X."/>
            <person name="Liu R."/>
            <person name="Schnable J.C."/>
            <person name="Zhu J.-K."/>
            <person name="Zhang H."/>
        </authorList>
    </citation>
    <scope>NUCLEOTIDE SEQUENCE [LARGE SCALE GENOMIC DNA]</scope>
</reference>
<evidence type="ECO:0000313" key="3">
    <source>
        <dbReference type="Proteomes" id="UP000275267"/>
    </source>
</evidence>
<protein>
    <submittedName>
        <fullName evidence="2">Uncharacterized protein</fullName>
    </submittedName>
</protein>
<dbReference type="Gene3D" id="3.40.50.720">
    <property type="entry name" value="NAD(P)-binding Rossmann-like Domain"/>
    <property type="match status" value="1"/>
</dbReference>
<organism evidence="2 3">
    <name type="scientific">Panicum miliaceum</name>
    <name type="common">Proso millet</name>
    <name type="synonym">Broomcorn millet</name>
    <dbReference type="NCBI Taxonomy" id="4540"/>
    <lineage>
        <taxon>Eukaryota</taxon>
        <taxon>Viridiplantae</taxon>
        <taxon>Streptophyta</taxon>
        <taxon>Embryophyta</taxon>
        <taxon>Tracheophyta</taxon>
        <taxon>Spermatophyta</taxon>
        <taxon>Magnoliopsida</taxon>
        <taxon>Liliopsida</taxon>
        <taxon>Poales</taxon>
        <taxon>Poaceae</taxon>
        <taxon>PACMAD clade</taxon>
        <taxon>Panicoideae</taxon>
        <taxon>Panicodae</taxon>
        <taxon>Paniceae</taxon>
        <taxon>Panicinae</taxon>
        <taxon>Panicum</taxon>
        <taxon>Panicum sect. Panicum</taxon>
    </lineage>
</organism>
<dbReference type="PANTHER" id="PTHR32487:SF0">
    <property type="entry name" value="3-OXO-DELTA(4,5)-STEROID 5-BETA-REDUCTASE"/>
    <property type="match status" value="1"/>
</dbReference>
<accession>A0A3L6TJ55</accession>
<evidence type="ECO:0000313" key="2">
    <source>
        <dbReference type="EMBL" id="RLN38804.1"/>
    </source>
</evidence>
<feature type="region of interest" description="Disordered" evidence="1">
    <location>
        <begin position="34"/>
        <end position="91"/>
    </location>
</feature>
<sequence length="186" mass="20801">MLRNVLSAVVPACPALAHVGLQSLERHQAQRPVLRGHRQDPPPGPALHRGHAAPGLPQLLLRPGGHPRRRRQLVRAPPQAHPRVRPSQRHERSLQPLRVRLYAAICRAEERAVLRWPATRGAWEGFDNASDADLVAEQQIWAAVDPMAKNEAFNCSNGDVNPWKLLWPVLAGRFGLEWVGYEGEEN</sequence>
<evidence type="ECO:0000256" key="1">
    <source>
        <dbReference type="SAM" id="MobiDB-lite"/>
    </source>
</evidence>
<keyword evidence="3" id="KW-1185">Reference proteome</keyword>
<proteinExistence type="predicted"/>
<dbReference type="EMBL" id="PQIB02000001">
    <property type="protein sequence ID" value="RLN38804.1"/>
    <property type="molecule type" value="Genomic_DNA"/>
</dbReference>
<dbReference type="PANTHER" id="PTHR32487">
    <property type="entry name" value="3-OXO-DELTA(4,5)-STEROID 5-BETA-REDUCTASE"/>
    <property type="match status" value="1"/>
</dbReference>
<dbReference type="Proteomes" id="UP000275267">
    <property type="component" value="Unassembled WGS sequence"/>
</dbReference>